<comment type="similarity">
    <text evidence="1 4">Belongs to the GTR/RAG GTP-binding protein family.</text>
</comment>
<dbReference type="GO" id="GO:0009267">
    <property type="term" value="P:cellular response to starvation"/>
    <property type="evidence" value="ECO:0007669"/>
    <property type="project" value="TreeGrafter"/>
</dbReference>
<evidence type="ECO:0000256" key="3">
    <source>
        <dbReference type="ARBA" id="ARBA00023134"/>
    </source>
</evidence>
<dbReference type="GO" id="GO:0005634">
    <property type="term" value="C:nucleus"/>
    <property type="evidence" value="ECO:0007669"/>
    <property type="project" value="TreeGrafter"/>
</dbReference>
<comment type="subunit">
    <text evidence="4">Component of the GSE complex.</text>
</comment>
<comment type="function">
    <text evidence="4">GTPase involved in activation of the TORC1 signaling pathway, which promotes growth and represses autophagy in nutrient-rich conditions.</text>
</comment>
<dbReference type="Proteomes" id="UP001214628">
    <property type="component" value="Chromosome 1"/>
</dbReference>
<sequence>MAALAPRQGPTESVGTEAMAKHNGTSHKVLLLGPRRAGKSSLCKVVYQSFQPNDTLFLAPTTRTQKLPVQTFQKLEILDIPGSVFQAFVPCVNDVSLVSTASESGLDTSWLDTSAVIFVIDAQDDYFDALSKLHQVILHAYRNNPAIHFHIFINKVDGLSDDYKYDTQRDIEQRVFEELIDSSHEFQGDHSEPFRLESEVNLRFHLTSVFESSVFVAFSRIQQRLMQTDNNPSPSATEVLAEEQDETLPSPDKLVSLGDGIEAACNSLCSLCNFEKAYIFDMPSRTFVGCDTSPFDLPLFDVMFQYIRFLGSFSELYTSSIGDETTVKRSWSSSVVRLGSESSVAFWQLNSHLALFVSVRTSIYTNNQGILDYNLHHFRKTVDQLEQLAAR</sequence>
<dbReference type="GO" id="GO:0005525">
    <property type="term" value="F:GTP binding"/>
    <property type="evidence" value="ECO:0007669"/>
    <property type="project" value="UniProtKB-UniRule"/>
</dbReference>
<dbReference type="EMBL" id="CP118375">
    <property type="protein sequence ID" value="WFD41895.1"/>
    <property type="molecule type" value="Genomic_DNA"/>
</dbReference>
<name>A0AAF0JD01_9BASI</name>
<reference evidence="6" key="1">
    <citation type="submission" date="2023-02" db="EMBL/GenBank/DDBJ databases">
        <title>Mating type loci evolution in Malassezia.</title>
        <authorList>
            <person name="Coelho M.A."/>
        </authorList>
    </citation>
    <scope>NUCLEOTIDE SEQUENCE</scope>
    <source>
        <strain evidence="6">CBS 14136</strain>
    </source>
</reference>
<dbReference type="Gene3D" id="3.30.450.190">
    <property type="match status" value="1"/>
</dbReference>
<dbReference type="GO" id="GO:0003924">
    <property type="term" value="F:GTPase activity"/>
    <property type="evidence" value="ECO:0007669"/>
    <property type="project" value="UniProtKB-UniRule"/>
</dbReference>
<dbReference type="GO" id="GO:1990131">
    <property type="term" value="C:Gtr1-Gtr2 GTPase complex"/>
    <property type="evidence" value="ECO:0007669"/>
    <property type="project" value="UniProtKB-UniRule"/>
</dbReference>
<dbReference type="InterPro" id="IPR006762">
    <property type="entry name" value="Gtr1_RagA"/>
</dbReference>
<dbReference type="InterPro" id="IPR027417">
    <property type="entry name" value="P-loop_NTPase"/>
</dbReference>
<dbReference type="PANTHER" id="PTHR11259">
    <property type="entry name" value="RAS-RELATED GTP BINDING RAG/GTR YEAST"/>
    <property type="match status" value="1"/>
</dbReference>
<evidence type="ECO:0000256" key="2">
    <source>
        <dbReference type="ARBA" id="ARBA00022741"/>
    </source>
</evidence>
<evidence type="ECO:0000256" key="1">
    <source>
        <dbReference type="ARBA" id="ARBA00007756"/>
    </source>
</evidence>
<proteinExistence type="inferred from homology"/>
<evidence type="ECO:0000313" key="7">
    <source>
        <dbReference type="Proteomes" id="UP001214628"/>
    </source>
</evidence>
<feature type="region of interest" description="Disordered" evidence="5">
    <location>
        <begin position="227"/>
        <end position="247"/>
    </location>
</feature>
<dbReference type="GO" id="GO:1904263">
    <property type="term" value="P:positive regulation of TORC1 signaling"/>
    <property type="evidence" value="ECO:0007669"/>
    <property type="project" value="TreeGrafter"/>
</dbReference>
<keyword evidence="3 4" id="KW-0342">GTP-binding</keyword>
<organism evidence="6 7">
    <name type="scientific">Malassezia psittaci</name>
    <dbReference type="NCBI Taxonomy" id="1821823"/>
    <lineage>
        <taxon>Eukaryota</taxon>
        <taxon>Fungi</taxon>
        <taxon>Dikarya</taxon>
        <taxon>Basidiomycota</taxon>
        <taxon>Ustilaginomycotina</taxon>
        <taxon>Malasseziomycetes</taxon>
        <taxon>Malasseziales</taxon>
        <taxon>Malasseziaceae</taxon>
        <taxon>Malassezia</taxon>
    </lineage>
</organism>
<dbReference type="Pfam" id="PF04670">
    <property type="entry name" value="Gtr1_RagA"/>
    <property type="match status" value="1"/>
</dbReference>
<dbReference type="GO" id="GO:0000329">
    <property type="term" value="C:fungal-type vacuole membrane"/>
    <property type="evidence" value="ECO:0007669"/>
    <property type="project" value="TreeGrafter"/>
</dbReference>
<gene>
    <name evidence="6" type="primary">GTR2</name>
    <name evidence="6" type="ORF">MPSI1_000532</name>
</gene>
<feature type="compositionally biased region" description="Polar residues" evidence="5">
    <location>
        <begin position="227"/>
        <end position="236"/>
    </location>
</feature>
<keyword evidence="2 4" id="KW-0547">Nucleotide-binding</keyword>
<evidence type="ECO:0000313" key="6">
    <source>
        <dbReference type="EMBL" id="WFD41895.1"/>
    </source>
</evidence>
<dbReference type="SUPFAM" id="SSF52540">
    <property type="entry name" value="P-loop containing nucleoside triphosphate hydrolases"/>
    <property type="match status" value="1"/>
</dbReference>
<evidence type="ECO:0000256" key="5">
    <source>
        <dbReference type="SAM" id="MobiDB-lite"/>
    </source>
</evidence>
<dbReference type="GO" id="GO:0010507">
    <property type="term" value="P:negative regulation of autophagy"/>
    <property type="evidence" value="ECO:0007669"/>
    <property type="project" value="TreeGrafter"/>
</dbReference>
<dbReference type="AlphaFoldDB" id="A0AAF0JD01"/>
<dbReference type="Gene3D" id="3.40.50.300">
    <property type="entry name" value="P-loop containing nucleotide triphosphate hydrolases"/>
    <property type="match status" value="1"/>
</dbReference>
<protein>
    <recommendedName>
        <fullName evidence="4">GTP-binding protein</fullName>
    </recommendedName>
</protein>
<keyword evidence="7" id="KW-1185">Reference proteome</keyword>
<accession>A0AAF0JD01</accession>
<evidence type="ECO:0000256" key="4">
    <source>
        <dbReference type="RuleBase" id="RU367014"/>
    </source>
</evidence>
<dbReference type="PANTHER" id="PTHR11259:SF2">
    <property type="entry name" value="GH16429P"/>
    <property type="match status" value="1"/>
</dbReference>